<keyword evidence="3 6" id="KW-0032">Aminotransferase</keyword>
<dbReference type="OrthoDB" id="9802328at2"/>
<evidence type="ECO:0000259" key="7">
    <source>
        <dbReference type="Pfam" id="PF00155"/>
    </source>
</evidence>
<dbReference type="PANTHER" id="PTHR46383">
    <property type="entry name" value="ASPARTATE AMINOTRANSFERASE"/>
    <property type="match status" value="1"/>
</dbReference>
<keyword evidence="4 6" id="KW-0808">Transferase</keyword>
<evidence type="ECO:0000313" key="9">
    <source>
        <dbReference type="Proteomes" id="UP000271031"/>
    </source>
</evidence>
<dbReference type="InterPro" id="IPR015422">
    <property type="entry name" value="PyrdxlP-dep_Trfase_small"/>
</dbReference>
<dbReference type="GO" id="GO:0006520">
    <property type="term" value="P:amino acid metabolic process"/>
    <property type="evidence" value="ECO:0007669"/>
    <property type="project" value="InterPro"/>
</dbReference>
<keyword evidence="5" id="KW-0663">Pyridoxal phosphate</keyword>
<protein>
    <recommendedName>
        <fullName evidence="6">Aminotransferase</fullName>
        <ecNumber evidence="6">2.6.1.-</ecNumber>
    </recommendedName>
</protein>
<dbReference type="AlphaFoldDB" id="A0A3M8DBW1"/>
<gene>
    <name evidence="8" type="ORF">EDM56_18790</name>
</gene>
<name>A0A3M8DBW1_9BACL</name>
<feature type="domain" description="Aminotransferase class I/classII large" evidence="7">
    <location>
        <begin position="28"/>
        <end position="375"/>
    </location>
</feature>
<dbReference type="Proteomes" id="UP000271031">
    <property type="component" value="Unassembled WGS sequence"/>
</dbReference>
<dbReference type="CDD" id="cd00609">
    <property type="entry name" value="AAT_like"/>
    <property type="match status" value="1"/>
</dbReference>
<evidence type="ECO:0000256" key="4">
    <source>
        <dbReference type="ARBA" id="ARBA00022679"/>
    </source>
</evidence>
<dbReference type="Gene3D" id="3.90.1150.10">
    <property type="entry name" value="Aspartate Aminotransferase, domain 1"/>
    <property type="match status" value="1"/>
</dbReference>
<evidence type="ECO:0000256" key="6">
    <source>
        <dbReference type="RuleBase" id="RU000481"/>
    </source>
</evidence>
<comment type="caution">
    <text evidence="8">The sequence shown here is derived from an EMBL/GenBank/DDBJ whole genome shotgun (WGS) entry which is preliminary data.</text>
</comment>
<dbReference type="EMBL" id="RHHQ01000014">
    <property type="protein sequence ID" value="RNB85453.1"/>
    <property type="molecule type" value="Genomic_DNA"/>
</dbReference>
<accession>A0A3M8DBW1</accession>
<dbReference type="SUPFAM" id="SSF53383">
    <property type="entry name" value="PLP-dependent transferases"/>
    <property type="match status" value="1"/>
</dbReference>
<evidence type="ECO:0000256" key="1">
    <source>
        <dbReference type="ARBA" id="ARBA00001933"/>
    </source>
</evidence>
<sequence length="384" mass="42090">MKELSKTRSKLPNSGIRQLMELSASIPDAIHLEVGEPNVNTPQHIREAATLAMNEGFTGYTSVPGYKSLRDALCEHLGYRYGLKITSEQVMVTSGAVTALTASLLAIADADDEILIPDPGWPVYEMMVLAQGSVAKRYPLQLENGFAPDLEQLEQLVTPKTKAILINTPGNPTGAVLGQEQILELLAFAVKHDLYVISDEVYDGIVFEGTHISPKTFDTDGRVISIFGASKNYAMTGWRIGYAVASPEITTIMGKVMLPLVSCATSISQKAAEAAIRGPQDFVEEMRQSYKQRRDKAYDLFTQAEVKAFKPDGAFYMLVDMAELGRPADELVLQLLKEEKVAVAPGTTFGELTNKMVRISLASEESQLLEGVKRICSFIARHKK</sequence>
<proteinExistence type="inferred from homology"/>
<reference evidence="8 9" key="1">
    <citation type="submission" date="2018-10" db="EMBL/GenBank/DDBJ databases">
        <title>Phylogenomics of Brevibacillus.</title>
        <authorList>
            <person name="Dunlap C."/>
        </authorList>
    </citation>
    <scope>NUCLEOTIDE SEQUENCE [LARGE SCALE GENOMIC DNA]</scope>
    <source>
        <strain evidence="8 9">JCM 15716</strain>
    </source>
</reference>
<keyword evidence="9" id="KW-1185">Reference proteome</keyword>
<dbReference type="InterPro" id="IPR004839">
    <property type="entry name" value="Aminotransferase_I/II_large"/>
</dbReference>
<organism evidence="8 9">
    <name type="scientific">Brevibacillus fluminis</name>
    <dbReference type="NCBI Taxonomy" id="511487"/>
    <lineage>
        <taxon>Bacteria</taxon>
        <taxon>Bacillati</taxon>
        <taxon>Bacillota</taxon>
        <taxon>Bacilli</taxon>
        <taxon>Bacillales</taxon>
        <taxon>Paenibacillaceae</taxon>
        <taxon>Brevibacillus</taxon>
    </lineage>
</organism>
<dbReference type="Gene3D" id="3.40.640.10">
    <property type="entry name" value="Type I PLP-dependent aspartate aminotransferase-like (Major domain)"/>
    <property type="match status" value="1"/>
</dbReference>
<dbReference type="InterPro" id="IPR004838">
    <property type="entry name" value="NHTrfase_class1_PyrdxlP-BS"/>
</dbReference>
<evidence type="ECO:0000256" key="3">
    <source>
        <dbReference type="ARBA" id="ARBA00022576"/>
    </source>
</evidence>
<comment type="cofactor">
    <cofactor evidence="1 6">
        <name>pyridoxal 5'-phosphate</name>
        <dbReference type="ChEBI" id="CHEBI:597326"/>
    </cofactor>
</comment>
<comment type="similarity">
    <text evidence="2 6">Belongs to the class-I pyridoxal-phosphate-dependent aminotransferase family.</text>
</comment>
<evidence type="ECO:0000256" key="2">
    <source>
        <dbReference type="ARBA" id="ARBA00007441"/>
    </source>
</evidence>
<evidence type="ECO:0000256" key="5">
    <source>
        <dbReference type="ARBA" id="ARBA00022898"/>
    </source>
</evidence>
<dbReference type="InterPro" id="IPR015424">
    <property type="entry name" value="PyrdxlP-dep_Trfase"/>
</dbReference>
<dbReference type="Pfam" id="PF00155">
    <property type="entry name" value="Aminotran_1_2"/>
    <property type="match status" value="1"/>
</dbReference>
<evidence type="ECO:0000313" key="8">
    <source>
        <dbReference type="EMBL" id="RNB85453.1"/>
    </source>
</evidence>
<dbReference type="InterPro" id="IPR050596">
    <property type="entry name" value="AspAT/PAT-like"/>
</dbReference>
<dbReference type="InterPro" id="IPR015421">
    <property type="entry name" value="PyrdxlP-dep_Trfase_major"/>
</dbReference>
<dbReference type="RefSeq" id="WP_122919458.1">
    <property type="nucleotide sequence ID" value="NZ_RHHQ01000014.1"/>
</dbReference>
<dbReference type="PANTHER" id="PTHR46383:SF1">
    <property type="entry name" value="ASPARTATE AMINOTRANSFERASE"/>
    <property type="match status" value="1"/>
</dbReference>
<dbReference type="EC" id="2.6.1.-" evidence="6"/>
<dbReference type="PROSITE" id="PS00105">
    <property type="entry name" value="AA_TRANSFER_CLASS_1"/>
    <property type="match status" value="1"/>
</dbReference>
<dbReference type="GO" id="GO:0008483">
    <property type="term" value="F:transaminase activity"/>
    <property type="evidence" value="ECO:0007669"/>
    <property type="project" value="UniProtKB-KW"/>
</dbReference>
<dbReference type="GO" id="GO:0030170">
    <property type="term" value="F:pyridoxal phosphate binding"/>
    <property type="evidence" value="ECO:0007669"/>
    <property type="project" value="InterPro"/>
</dbReference>